<dbReference type="EMBL" id="JAFMPY010000003">
    <property type="protein sequence ID" value="MBO0902766.1"/>
    <property type="molecule type" value="Genomic_DNA"/>
</dbReference>
<protein>
    <recommendedName>
        <fullName evidence="4">MFS transporter</fullName>
    </recommendedName>
</protein>
<evidence type="ECO:0000256" key="1">
    <source>
        <dbReference type="SAM" id="Phobius"/>
    </source>
</evidence>
<organism evidence="2 3">
    <name type="scientific">Jiella sonneratiae</name>
    <dbReference type="NCBI Taxonomy" id="2816856"/>
    <lineage>
        <taxon>Bacteria</taxon>
        <taxon>Pseudomonadati</taxon>
        <taxon>Pseudomonadota</taxon>
        <taxon>Alphaproteobacteria</taxon>
        <taxon>Hyphomicrobiales</taxon>
        <taxon>Aurantimonadaceae</taxon>
        <taxon>Jiella</taxon>
    </lineage>
</organism>
<accession>A0ABS3IZC3</accession>
<dbReference type="Proteomes" id="UP000664288">
    <property type="component" value="Unassembled WGS sequence"/>
</dbReference>
<feature type="transmembrane region" description="Helical" evidence="1">
    <location>
        <begin position="97"/>
        <end position="115"/>
    </location>
</feature>
<name>A0ABS3IZC3_9HYPH</name>
<proteinExistence type="predicted"/>
<evidence type="ECO:0000313" key="3">
    <source>
        <dbReference type="Proteomes" id="UP000664288"/>
    </source>
</evidence>
<keyword evidence="3" id="KW-1185">Reference proteome</keyword>
<comment type="caution">
    <text evidence="2">The sequence shown here is derived from an EMBL/GenBank/DDBJ whole genome shotgun (WGS) entry which is preliminary data.</text>
</comment>
<keyword evidence="1" id="KW-1133">Transmembrane helix</keyword>
<evidence type="ECO:0000313" key="2">
    <source>
        <dbReference type="EMBL" id="MBO0902766.1"/>
    </source>
</evidence>
<dbReference type="RefSeq" id="WP_207349399.1">
    <property type="nucleotide sequence ID" value="NZ_JAFMPY010000003.1"/>
</dbReference>
<gene>
    <name evidence="2" type="ORF">J1C47_03875</name>
</gene>
<keyword evidence="1" id="KW-0812">Transmembrane</keyword>
<feature type="transmembrane region" description="Helical" evidence="1">
    <location>
        <begin position="65"/>
        <end position="91"/>
    </location>
</feature>
<evidence type="ECO:0008006" key="4">
    <source>
        <dbReference type="Google" id="ProtNLM"/>
    </source>
</evidence>
<sequence>MRKENPGQTPHHLDLWHGFLVMPVARPSTLRRVVLVLGSIEAAFLLAFLLMMLRGAETSDPIGRSIATGMAQITAIPLAALVAPAITLGYVGRALPLALGLLVLALPISAMLWLFA</sequence>
<feature type="transmembrane region" description="Helical" evidence="1">
    <location>
        <begin position="33"/>
        <end position="53"/>
    </location>
</feature>
<reference evidence="2 3" key="1">
    <citation type="submission" date="2021-03" db="EMBL/GenBank/DDBJ databases">
        <title>Whole genome sequence of Jiella sp. MQZ13P-4.</title>
        <authorList>
            <person name="Tuo L."/>
        </authorList>
    </citation>
    <scope>NUCLEOTIDE SEQUENCE [LARGE SCALE GENOMIC DNA]</scope>
    <source>
        <strain evidence="2 3">MQZ13P-4</strain>
    </source>
</reference>
<keyword evidence="1" id="KW-0472">Membrane</keyword>